<dbReference type="OrthoDB" id="2635342at2"/>
<organism evidence="2 3">
    <name type="scientific">Tumebacillus flagellatus</name>
    <dbReference type="NCBI Taxonomy" id="1157490"/>
    <lineage>
        <taxon>Bacteria</taxon>
        <taxon>Bacillati</taxon>
        <taxon>Bacillota</taxon>
        <taxon>Bacilli</taxon>
        <taxon>Bacillales</taxon>
        <taxon>Alicyclobacillaceae</taxon>
        <taxon>Tumebacillus</taxon>
    </lineage>
</organism>
<feature type="domain" description="Knr4/Smi1-like" evidence="1">
    <location>
        <begin position="31"/>
        <end position="140"/>
    </location>
</feature>
<reference evidence="2 3" key="1">
    <citation type="journal article" date="2013" name="Int. J. Syst. Evol. Microbiol.">
        <title>Tumebacillus flagellatus sp. nov., an alpha-amylase/pullulanase-producing bacterium isolated from cassava wastewater.</title>
        <authorList>
            <person name="Wang Q."/>
            <person name="Xie N."/>
            <person name="Qin Y."/>
            <person name="Shen N."/>
            <person name="Zhu J."/>
            <person name="Mi H."/>
            <person name="Huang R."/>
        </authorList>
    </citation>
    <scope>NUCLEOTIDE SEQUENCE [LARGE SCALE GENOMIC DNA]</scope>
    <source>
        <strain evidence="2 3">GST4</strain>
    </source>
</reference>
<dbReference type="InterPro" id="IPR018958">
    <property type="entry name" value="Knr4/Smi1-like_dom"/>
</dbReference>
<dbReference type="Proteomes" id="UP000027931">
    <property type="component" value="Unassembled WGS sequence"/>
</dbReference>
<dbReference type="Pfam" id="PF09346">
    <property type="entry name" value="SMI1_KNR4"/>
    <property type="match status" value="1"/>
</dbReference>
<dbReference type="AlphaFoldDB" id="A0A074LKY0"/>
<dbReference type="InterPro" id="IPR037883">
    <property type="entry name" value="Knr4/Smi1-like_sf"/>
</dbReference>
<name>A0A074LKY0_9BACL</name>
<proteinExistence type="predicted"/>
<accession>A0A074LKY0</accession>
<protein>
    <recommendedName>
        <fullName evidence="1">Knr4/Smi1-like domain-containing protein</fullName>
    </recommendedName>
</protein>
<evidence type="ECO:0000313" key="2">
    <source>
        <dbReference type="EMBL" id="KEO82791.1"/>
    </source>
</evidence>
<evidence type="ECO:0000259" key="1">
    <source>
        <dbReference type="Pfam" id="PF09346"/>
    </source>
</evidence>
<dbReference type="RefSeq" id="WP_052036330.1">
    <property type="nucleotide sequence ID" value="NZ_JMIR01000018.1"/>
</dbReference>
<comment type="caution">
    <text evidence="2">The sequence shown here is derived from an EMBL/GenBank/DDBJ whole genome shotgun (WGS) entry which is preliminary data.</text>
</comment>
<dbReference type="Gene3D" id="3.40.1580.10">
    <property type="entry name" value="SMI1/KNR4-like"/>
    <property type="match status" value="1"/>
</dbReference>
<dbReference type="eggNOG" id="ENOG50337SV">
    <property type="taxonomic scope" value="Bacteria"/>
</dbReference>
<keyword evidence="3" id="KW-1185">Reference proteome</keyword>
<gene>
    <name evidence="2" type="ORF">EL26_13665</name>
</gene>
<dbReference type="STRING" id="1157490.EL26_13665"/>
<dbReference type="EMBL" id="JMIR01000018">
    <property type="protein sequence ID" value="KEO82791.1"/>
    <property type="molecule type" value="Genomic_DNA"/>
</dbReference>
<evidence type="ECO:0000313" key="3">
    <source>
        <dbReference type="Proteomes" id="UP000027931"/>
    </source>
</evidence>
<sequence>MADYSHFSRYIVENPTDHKNIQEMKHVLFQISVDEIADNERRLGRSFPEQLREFYHKIGYGFLCQLDSTRFNRIMDPYSVVDFMLGEDIYEFDEDRELYDLDHEVVFFQIVEGCYLTIRPDGCIYYFGKKIADSLEKFLKKMDEQTDYYLSGN</sequence>
<dbReference type="SUPFAM" id="SSF160631">
    <property type="entry name" value="SMI1/KNR4-like"/>
    <property type="match status" value="1"/>
</dbReference>